<comment type="caution">
    <text evidence="2">The sequence shown here is derived from an EMBL/GenBank/DDBJ whole genome shotgun (WGS) entry which is preliminary data.</text>
</comment>
<gene>
    <name evidence="2" type="ORF">ACFFV7_47970</name>
</gene>
<dbReference type="EMBL" id="JBHMEI010000090">
    <property type="protein sequence ID" value="MFB9208996.1"/>
    <property type="molecule type" value="Genomic_DNA"/>
</dbReference>
<dbReference type="PANTHER" id="PTHR43433">
    <property type="entry name" value="HYDROLASE, ALPHA/BETA FOLD FAMILY PROTEIN"/>
    <property type="match status" value="1"/>
</dbReference>
<dbReference type="Gene3D" id="3.40.50.1820">
    <property type="entry name" value="alpha/beta hydrolase"/>
    <property type="match status" value="1"/>
</dbReference>
<dbReference type="PANTHER" id="PTHR43433:SF5">
    <property type="entry name" value="AB HYDROLASE-1 DOMAIN-CONTAINING PROTEIN"/>
    <property type="match status" value="1"/>
</dbReference>
<dbReference type="InterPro" id="IPR000073">
    <property type="entry name" value="AB_hydrolase_1"/>
</dbReference>
<keyword evidence="3" id="KW-1185">Reference proteome</keyword>
<feature type="domain" description="AB hydrolase-1" evidence="1">
    <location>
        <begin position="18"/>
        <end position="131"/>
    </location>
</feature>
<reference evidence="2 3" key="1">
    <citation type="submission" date="2024-09" db="EMBL/GenBank/DDBJ databases">
        <authorList>
            <person name="Sun Q."/>
            <person name="Mori K."/>
        </authorList>
    </citation>
    <scope>NUCLEOTIDE SEQUENCE [LARGE SCALE GENOMIC DNA]</scope>
    <source>
        <strain evidence="2 3">CCM 3426</strain>
    </source>
</reference>
<name>A0ABV5IWQ2_9ACTN</name>
<keyword evidence="2" id="KW-0378">Hydrolase</keyword>
<dbReference type="InterPro" id="IPR050471">
    <property type="entry name" value="AB_hydrolase"/>
</dbReference>
<evidence type="ECO:0000313" key="2">
    <source>
        <dbReference type="EMBL" id="MFB9208996.1"/>
    </source>
</evidence>
<evidence type="ECO:0000313" key="3">
    <source>
        <dbReference type="Proteomes" id="UP001589647"/>
    </source>
</evidence>
<accession>A0ABV5IWQ2</accession>
<protein>
    <submittedName>
        <fullName evidence="2">Alpha/beta fold hydrolase</fullName>
    </submittedName>
</protein>
<organism evidence="2 3">
    <name type="scientific">Nonomuraea spiralis</name>
    <dbReference type="NCBI Taxonomy" id="46182"/>
    <lineage>
        <taxon>Bacteria</taxon>
        <taxon>Bacillati</taxon>
        <taxon>Actinomycetota</taxon>
        <taxon>Actinomycetes</taxon>
        <taxon>Streptosporangiales</taxon>
        <taxon>Streptosporangiaceae</taxon>
        <taxon>Nonomuraea</taxon>
    </lineage>
</organism>
<dbReference type="GO" id="GO:0016787">
    <property type="term" value="F:hydrolase activity"/>
    <property type="evidence" value="ECO:0007669"/>
    <property type="project" value="UniProtKB-KW"/>
</dbReference>
<evidence type="ECO:0000259" key="1">
    <source>
        <dbReference type="Pfam" id="PF00561"/>
    </source>
</evidence>
<sequence>MLKVPGARLHYELRGTGPLLLVVAGGDGDARANAALADGLADRYTVLTYDRRGLSASTIDDPAQPITLATHAEDVHHLLAALTTEPARVYGSSIGALIALEHLARHPGQVRLLVAHEPPAVQVLPEAERAAADAAQREVEETFAAEGTFAALAKFLVVAGIDPADREEDVVLPRPSRERQANLEFFLTHDAPAVRRHRLDLDALRSAAGRVVPAVGVNSGPIMPYRCGVLLAAELGVPYAGFPGGHNGGVLRPKGFSARLREVLTSEKA</sequence>
<dbReference type="Proteomes" id="UP001589647">
    <property type="component" value="Unassembled WGS sequence"/>
</dbReference>
<dbReference type="InterPro" id="IPR029058">
    <property type="entry name" value="AB_hydrolase_fold"/>
</dbReference>
<proteinExistence type="predicted"/>
<dbReference type="Pfam" id="PF00561">
    <property type="entry name" value="Abhydrolase_1"/>
    <property type="match status" value="1"/>
</dbReference>
<dbReference type="SUPFAM" id="SSF53474">
    <property type="entry name" value="alpha/beta-Hydrolases"/>
    <property type="match status" value="1"/>
</dbReference>